<evidence type="ECO:0000313" key="1">
    <source>
        <dbReference type="EMBL" id="CCH48359.1"/>
    </source>
</evidence>
<dbReference type="KEGG" id="dpi:BN4_11122"/>
<organism evidence="1 2">
    <name type="scientific">Pseudodesulfovibrio piezophilus (strain DSM 21447 / JCM 15486 / C1TLV30)</name>
    <name type="common">Desulfovibrio piezophilus</name>
    <dbReference type="NCBI Taxonomy" id="1322246"/>
    <lineage>
        <taxon>Bacteria</taxon>
        <taxon>Pseudomonadati</taxon>
        <taxon>Thermodesulfobacteriota</taxon>
        <taxon>Desulfovibrionia</taxon>
        <taxon>Desulfovibrionales</taxon>
        <taxon>Desulfovibrionaceae</taxon>
    </lineage>
</organism>
<dbReference type="HOGENOM" id="CLU_1831945_0_0_7"/>
<dbReference type="EMBL" id="FO203427">
    <property type="protein sequence ID" value="CCH48359.1"/>
    <property type="molecule type" value="Genomic_DNA"/>
</dbReference>
<dbReference type="Proteomes" id="UP000011724">
    <property type="component" value="Chromosome"/>
</dbReference>
<reference evidence="2" key="2">
    <citation type="journal article" date="2013" name="Stand. Genomic Sci.">
        <title>Complete genome sequence of Desulfocapsa sulfexigens, a marine deltaproteobacterium specialized in disproportionating inorganic sulfur compounds.</title>
        <authorList>
            <person name="Finster K.W."/>
            <person name="Kjeldsen K.U."/>
            <person name="Kube M."/>
            <person name="Reinhardt R."/>
            <person name="Mussmann M."/>
            <person name="Amann R."/>
            <person name="Schreiber L."/>
        </authorList>
    </citation>
    <scope>NUCLEOTIDE SEQUENCE [LARGE SCALE GENOMIC DNA]</scope>
    <source>
        <strain evidence="2">DSM 10523 / SB164P1</strain>
    </source>
</reference>
<reference evidence="1 2" key="1">
    <citation type="journal article" date="2013" name="PLoS ONE">
        <title>The first genomic and proteomic characterization of a deep-sea sulfate reducer: insights into the piezophilic lifestyle of Desulfovibrio piezophilus.</title>
        <authorList>
            <person name="Pradel N."/>
            <person name="Ji B."/>
            <person name="Gimenez G."/>
            <person name="Talla E."/>
            <person name="Lenoble P."/>
            <person name="Garel M."/>
            <person name="Tamburini C."/>
            <person name="Fourquet P."/>
            <person name="Lebrun R."/>
            <person name="Bertin P."/>
            <person name="Denis Y."/>
            <person name="Pophillat M."/>
            <person name="Barbe V."/>
            <person name="Ollivier B."/>
            <person name="Dolla A."/>
        </authorList>
    </citation>
    <scope>NUCLEOTIDE SEQUENCE [LARGE SCALE GENOMIC DNA]</scope>
    <source>
        <strain evidence="2">DSM 10523 / SB164P1</strain>
    </source>
</reference>
<protein>
    <submittedName>
        <fullName evidence="1">Uncharacterized protein</fullName>
    </submittedName>
</protein>
<accession>M1WPH1</accession>
<sequence length="140" mass="15283">MCPALISSPRFFIRLISALRSWAAFLASVPLPKYSFFGLLRWATRYWAYQRPSLVTPTDMLHLHRDEPGLAHAQGIEEVAGAGHEAVEVHLAVPVPVRAALGDVVLLGKLPEFRGAVAAVLGCLALVEEVPFDTERSAHC</sequence>
<dbReference type="AlphaFoldDB" id="M1WPH1"/>
<proteinExistence type="predicted"/>
<name>M1WPH1_PSEP2</name>
<evidence type="ECO:0000313" key="2">
    <source>
        <dbReference type="Proteomes" id="UP000011724"/>
    </source>
</evidence>
<gene>
    <name evidence="1" type="ordered locus">BN4_11122</name>
</gene>
<keyword evidence="2" id="KW-1185">Reference proteome</keyword>